<evidence type="ECO:0000313" key="2">
    <source>
        <dbReference type="EMBL" id="ALI34469.1"/>
    </source>
</evidence>
<evidence type="ECO:0000313" key="3">
    <source>
        <dbReference type="Proteomes" id="UP000058925"/>
    </source>
</evidence>
<keyword evidence="3" id="KW-1185">Reference proteome</keyword>
<dbReference type="RefSeq" id="WP_257719996.1">
    <property type="nucleotide sequence ID" value="NZ_CP012850.1"/>
</dbReference>
<dbReference type="KEGG" id="taa:NMY3_00255"/>
<dbReference type="EMBL" id="CP012850">
    <property type="protein sequence ID" value="ALI34469.1"/>
    <property type="molecule type" value="Genomic_DNA"/>
</dbReference>
<name>A0A654LVS0_9ARCH</name>
<dbReference type="GeneID" id="74305810"/>
<sequence length="40" mass="4788">MCCDYELPLEEEQENTIEKEKKTIQQQSEFRKAEEKPLTA</sequence>
<proteinExistence type="predicted"/>
<accession>A0A654LVS0</accession>
<dbReference type="Proteomes" id="UP000058925">
    <property type="component" value="Chromosome"/>
</dbReference>
<protein>
    <submittedName>
        <fullName evidence="2">Uncharacterized protein</fullName>
    </submittedName>
</protein>
<feature type="region of interest" description="Disordered" evidence="1">
    <location>
        <begin position="1"/>
        <end position="40"/>
    </location>
</feature>
<dbReference type="AlphaFoldDB" id="A0A654LVS0"/>
<reference evidence="3" key="1">
    <citation type="submission" date="2015-10" db="EMBL/GenBank/DDBJ databases">
        <title>Niche specialization of a soil ammonia-oxidizing archaeon, Candidatus Nitrosocosmicus oleophilus.</title>
        <authorList>
            <person name="Jung M.-Y."/>
            <person name="Rhee S.-K."/>
        </authorList>
    </citation>
    <scope>NUCLEOTIDE SEQUENCE [LARGE SCALE GENOMIC DNA]</scope>
    <source>
        <strain evidence="3">MY3</strain>
    </source>
</reference>
<gene>
    <name evidence="2" type="ORF">NMY3_00255</name>
</gene>
<feature type="compositionally biased region" description="Basic and acidic residues" evidence="1">
    <location>
        <begin position="16"/>
        <end position="40"/>
    </location>
</feature>
<organism evidence="2 3">
    <name type="scientific">Candidatus Nitrosocosmicus oleophilus</name>
    <dbReference type="NCBI Taxonomy" id="1353260"/>
    <lineage>
        <taxon>Archaea</taxon>
        <taxon>Nitrososphaerota</taxon>
        <taxon>Nitrososphaeria</taxon>
        <taxon>Nitrososphaerales</taxon>
        <taxon>Nitrososphaeraceae</taxon>
        <taxon>Candidatus Nitrosocosmicus</taxon>
    </lineage>
</organism>
<evidence type="ECO:0000256" key="1">
    <source>
        <dbReference type="SAM" id="MobiDB-lite"/>
    </source>
</evidence>